<dbReference type="GeneID" id="73045627"/>
<gene>
    <name evidence="1" type="ORF">ACFO9K_03515</name>
</gene>
<dbReference type="Proteomes" id="UP001595945">
    <property type="component" value="Unassembled WGS sequence"/>
</dbReference>
<dbReference type="RefSeq" id="WP_254267194.1">
    <property type="nucleotide sequence ID" value="NZ_CP100400.1"/>
</dbReference>
<evidence type="ECO:0000313" key="1">
    <source>
        <dbReference type="EMBL" id="MFC4823325.1"/>
    </source>
</evidence>
<proteinExistence type="predicted"/>
<sequence length="95" mass="9919">MSGSRSPSDILDAVEDGSVAVFAETSSGLDGHLEAGESPGVTNLRLLGIHIATLAELLDAEPATVAQDALRALHELEQHSVGVIQEFDGTGNRRK</sequence>
<dbReference type="AlphaFoldDB" id="A0ABD5PXU2"/>
<reference evidence="1 2" key="1">
    <citation type="journal article" date="2019" name="Int. J. Syst. Evol. Microbiol.">
        <title>The Global Catalogue of Microorganisms (GCM) 10K type strain sequencing project: providing services to taxonomists for standard genome sequencing and annotation.</title>
        <authorList>
            <consortium name="The Broad Institute Genomics Platform"/>
            <consortium name="The Broad Institute Genome Sequencing Center for Infectious Disease"/>
            <person name="Wu L."/>
            <person name="Ma J."/>
        </authorList>
    </citation>
    <scope>NUCLEOTIDE SEQUENCE [LARGE SCALE GENOMIC DNA]</scope>
    <source>
        <strain evidence="1 2">XZYJ18</strain>
    </source>
</reference>
<evidence type="ECO:0000313" key="2">
    <source>
        <dbReference type="Proteomes" id="UP001595945"/>
    </source>
</evidence>
<accession>A0ABD5PXU2</accession>
<name>A0ABD5PXU2_9EURY</name>
<comment type="caution">
    <text evidence="1">The sequence shown here is derived from an EMBL/GenBank/DDBJ whole genome shotgun (WGS) entry which is preliminary data.</text>
</comment>
<dbReference type="EMBL" id="JBHSHT010000001">
    <property type="protein sequence ID" value="MFC4823325.1"/>
    <property type="molecule type" value="Genomic_DNA"/>
</dbReference>
<protein>
    <submittedName>
        <fullName evidence="1">Uncharacterized protein</fullName>
    </submittedName>
</protein>
<organism evidence="1 2">
    <name type="scientific">Halorussus aquaticus</name>
    <dbReference type="NCBI Taxonomy" id="2953748"/>
    <lineage>
        <taxon>Archaea</taxon>
        <taxon>Methanobacteriati</taxon>
        <taxon>Methanobacteriota</taxon>
        <taxon>Stenosarchaea group</taxon>
        <taxon>Halobacteria</taxon>
        <taxon>Halobacteriales</taxon>
        <taxon>Haladaptataceae</taxon>
        <taxon>Halorussus</taxon>
    </lineage>
</organism>
<keyword evidence="2" id="KW-1185">Reference proteome</keyword>